<dbReference type="GO" id="GO:0016747">
    <property type="term" value="F:acyltransferase activity, transferring groups other than amino-acyl groups"/>
    <property type="evidence" value="ECO:0007669"/>
    <property type="project" value="InterPro"/>
</dbReference>
<comment type="caution">
    <text evidence="2">The sequence shown here is derived from an EMBL/GenBank/DDBJ whole genome shotgun (WGS) entry which is preliminary data.</text>
</comment>
<dbReference type="AlphaFoldDB" id="A0A6A9QHR4"/>
<gene>
    <name evidence="2" type="ORF">GC250_01840</name>
</gene>
<dbReference type="Pfam" id="PF00583">
    <property type="entry name" value="Acetyltransf_1"/>
    <property type="match status" value="1"/>
</dbReference>
<evidence type="ECO:0000313" key="3">
    <source>
        <dbReference type="Proteomes" id="UP000470772"/>
    </source>
</evidence>
<dbReference type="InterPro" id="IPR016181">
    <property type="entry name" value="Acyl_CoA_acyltransferase"/>
</dbReference>
<evidence type="ECO:0000313" key="2">
    <source>
        <dbReference type="EMBL" id="MUN28234.1"/>
    </source>
</evidence>
<name>A0A6A9QHR4_SULME</name>
<dbReference type="CDD" id="cd04301">
    <property type="entry name" value="NAT_SF"/>
    <property type="match status" value="1"/>
</dbReference>
<organism evidence="2 3">
    <name type="scientific">Sulfuracidifex metallicus DSM 6482 = JCM 9184</name>
    <dbReference type="NCBI Taxonomy" id="523847"/>
    <lineage>
        <taxon>Archaea</taxon>
        <taxon>Thermoproteota</taxon>
        <taxon>Thermoprotei</taxon>
        <taxon>Sulfolobales</taxon>
        <taxon>Sulfolobaceae</taxon>
        <taxon>Sulfuracidifex</taxon>
    </lineage>
</organism>
<dbReference type="EMBL" id="WGGD01000005">
    <property type="protein sequence ID" value="MUN28234.1"/>
    <property type="molecule type" value="Genomic_DNA"/>
</dbReference>
<accession>A0A6A9QHR4</accession>
<sequence length="135" mass="15677">MSDLPHLTELYGSLNDDDLYMRFFIYHRVSEEEVKRILAQEDHVTLLAERDDKIVGEGSLFTNGEFSLVVRREHRRMGVGTKIVESLIEEAKARRIKMLIFYTLPNNYPMIAIGRKLGFTLKFDEDEVIGTKVLL</sequence>
<reference evidence="2 3" key="1">
    <citation type="submission" date="2019-10" db="EMBL/GenBank/DDBJ databases">
        <title>Sequencing and Assembly of Multiple Reported Metal-Biooxidizing Members of the Extremely Thermoacidophilic Archaeal Family Sulfolobaceae.</title>
        <authorList>
            <person name="Counts J.A."/>
            <person name="Kelly R.M."/>
        </authorList>
    </citation>
    <scope>NUCLEOTIDE SEQUENCE [LARGE SCALE GENOMIC DNA]</scope>
    <source>
        <strain evidence="2 3">DSM 6482</strain>
    </source>
</reference>
<proteinExistence type="predicted"/>
<dbReference type="Gene3D" id="3.40.630.30">
    <property type="match status" value="1"/>
</dbReference>
<dbReference type="OrthoDB" id="43754at2157"/>
<keyword evidence="3" id="KW-1185">Reference proteome</keyword>
<evidence type="ECO:0000259" key="1">
    <source>
        <dbReference type="PROSITE" id="PS51186"/>
    </source>
</evidence>
<keyword evidence="2" id="KW-0808">Transferase</keyword>
<protein>
    <submittedName>
        <fullName evidence="2">GNAT family N-acetyltransferase</fullName>
    </submittedName>
</protein>
<dbReference type="PROSITE" id="PS51186">
    <property type="entry name" value="GNAT"/>
    <property type="match status" value="1"/>
</dbReference>
<dbReference type="Proteomes" id="UP000470772">
    <property type="component" value="Unassembled WGS sequence"/>
</dbReference>
<feature type="domain" description="N-acetyltransferase" evidence="1">
    <location>
        <begin position="1"/>
        <end position="135"/>
    </location>
</feature>
<dbReference type="InterPro" id="IPR000182">
    <property type="entry name" value="GNAT_dom"/>
</dbReference>
<dbReference type="SUPFAM" id="SSF55729">
    <property type="entry name" value="Acyl-CoA N-acyltransferases (Nat)"/>
    <property type="match status" value="1"/>
</dbReference>